<protein>
    <submittedName>
        <fullName evidence="1">GD24440</fullName>
    </submittedName>
</protein>
<name>B4NUY4_DROSI</name>
<proteinExistence type="predicted"/>
<reference evidence="1 2" key="1">
    <citation type="journal article" date="2007" name="Nature">
        <title>Evolution of genes and genomes on the Drosophila phylogeny.</title>
        <authorList>
            <consortium name="Drosophila 12 Genomes Consortium"/>
            <person name="Clark A.G."/>
            <person name="Eisen M.B."/>
            <person name="Smith D.R."/>
            <person name="Bergman C.M."/>
            <person name="Oliver B."/>
            <person name="Markow T.A."/>
            <person name="Kaufman T.C."/>
            <person name="Kellis M."/>
            <person name="Gelbart W."/>
            <person name="Iyer V.N."/>
            <person name="Pollard D.A."/>
            <person name="Sackton T.B."/>
            <person name="Larracuente A.M."/>
            <person name="Singh N.D."/>
            <person name="Abad J.P."/>
            <person name="Abt D.N."/>
            <person name="Adryan B."/>
            <person name="Aguade M."/>
            <person name="Akashi H."/>
            <person name="Anderson W.W."/>
            <person name="Aquadro C.F."/>
            <person name="Ardell D.H."/>
            <person name="Arguello R."/>
            <person name="Artieri C.G."/>
            <person name="Barbash D.A."/>
            <person name="Barker D."/>
            <person name="Barsanti P."/>
            <person name="Batterham P."/>
            <person name="Batzoglou S."/>
            <person name="Begun D."/>
            <person name="Bhutkar A."/>
            <person name="Blanco E."/>
            <person name="Bosak S.A."/>
            <person name="Bradley R.K."/>
            <person name="Brand A.D."/>
            <person name="Brent M.R."/>
            <person name="Brooks A.N."/>
            <person name="Brown R.H."/>
            <person name="Butlin R.K."/>
            <person name="Caggese C."/>
            <person name="Calvi B.R."/>
            <person name="Bernardo de Carvalho A."/>
            <person name="Caspi A."/>
            <person name="Castrezana S."/>
            <person name="Celniker S.E."/>
            <person name="Chang J.L."/>
            <person name="Chapple C."/>
            <person name="Chatterji S."/>
            <person name="Chinwalla A."/>
            <person name="Civetta A."/>
            <person name="Clifton S.W."/>
            <person name="Comeron J.M."/>
            <person name="Costello J.C."/>
            <person name="Coyne J.A."/>
            <person name="Daub J."/>
            <person name="David R.G."/>
            <person name="Delcher A.L."/>
            <person name="Delehaunty K."/>
            <person name="Do C.B."/>
            <person name="Ebling H."/>
            <person name="Edwards K."/>
            <person name="Eickbush T."/>
            <person name="Evans J.D."/>
            <person name="Filipski A."/>
            <person name="Findeiss S."/>
            <person name="Freyhult E."/>
            <person name="Fulton L."/>
            <person name="Fulton R."/>
            <person name="Garcia A.C."/>
            <person name="Gardiner A."/>
            <person name="Garfield D.A."/>
            <person name="Garvin B.E."/>
            <person name="Gibson G."/>
            <person name="Gilbert D."/>
            <person name="Gnerre S."/>
            <person name="Godfrey J."/>
            <person name="Good R."/>
            <person name="Gotea V."/>
            <person name="Gravely B."/>
            <person name="Greenberg A.J."/>
            <person name="Griffiths-Jones S."/>
            <person name="Gross S."/>
            <person name="Guigo R."/>
            <person name="Gustafson E.A."/>
            <person name="Haerty W."/>
            <person name="Hahn M.W."/>
            <person name="Halligan D.L."/>
            <person name="Halpern A.L."/>
            <person name="Halter G.M."/>
            <person name="Han M.V."/>
            <person name="Heger A."/>
            <person name="Hillier L."/>
            <person name="Hinrichs A.S."/>
            <person name="Holmes I."/>
            <person name="Hoskins R.A."/>
            <person name="Hubisz M.J."/>
            <person name="Hultmark D."/>
            <person name="Huntley M.A."/>
            <person name="Jaffe D.B."/>
            <person name="Jagadeeshan S."/>
            <person name="Jeck W.R."/>
            <person name="Johnson J."/>
            <person name="Jones C.D."/>
            <person name="Jordan W.C."/>
            <person name="Karpen G.H."/>
            <person name="Kataoka E."/>
            <person name="Keightley P.D."/>
            <person name="Kheradpour P."/>
            <person name="Kirkness E.F."/>
            <person name="Koerich L.B."/>
            <person name="Kristiansen K."/>
            <person name="Kudrna D."/>
            <person name="Kulathinal R.J."/>
            <person name="Kumar S."/>
            <person name="Kwok R."/>
            <person name="Lander E."/>
            <person name="Langley C.H."/>
            <person name="Lapoint R."/>
            <person name="Lazzaro B.P."/>
            <person name="Lee S.J."/>
            <person name="Levesque L."/>
            <person name="Li R."/>
            <person name="Lin C.F."/>
            <person name="Lin M.F."/>
            <person name="Lindblad-Toh K."/>
            <person name="Llopart A."/>
            <person name="Long M."/>
            <person name="Low L."/>
            <person name="Lozovsky E."/>
            <person name="Lu J."/>
            <person name="Luo M."/>
            <person name="Machado C.A."/>
            <person name="Makalowski W."/>
            <person name="Marzo M."/>
            <person name="Matsuda M."/>
            <person name="Matzkin L."/>
            <person name="McAllister B."/>
            <person name="McBride C.S."/>
            <person name="McKernan B."/>
            <person name="McKernan K."/>
            <person name="Mendez-Lago M."/>
            <person name="Minx P."/>
            <person name="Mollenhauer M.U."/>
            <person name="Montooth K."/>
            <person name="Mount S.M."/>
            <person name="Mu X."/>
            <person name="Myers E."/>
            <person name="Negre B."/>
            <person name="Newfeld S."/>
            <person name="Nielsen R."/>
            <person name="Noor M.A."/>
            <person name="O'Grady P."/>
            <person name="Pachter L."/>
            <person name="Papaceit M."/>
            <person name="Parisi M.J."/>
            <person name="Parisi M."/>
            <person name="Parts L."/>
            <person name="Pedersen J.S."/>
            <person name="Pesole G."/>
            <person name="Phillippy A.M."/>
            <person name="Ponting C.P."/>
            <person name="Pop M."/>
            <person name="Porcelli D."/>
            <person name="Powell J.R."/>
            <person name="Prohaska S."/>
            <person name="Pruitt K."/>
            <person name="Puig M."/>
            <person name="Quesneville H."/>
            <person name="Ram K.R."/>
            <person name="Rand D."/>
            <person name="Rasmussen M.D."/>
            <person name="Reed L.K."/>
            <person name="Reenan R."/>
            <person name="Reily A."/>
            <person name="Remington K.A."/>
            <person name="Rieger T.T."/>
            <person name="Ritchie M.G."/>
            <person name="Robin C."/>
            <person name="Rogers Y.H."/>
            <person name="Rohde C."/>
            <person name="Rozas J."/>
            <person name="Rubenfield M.J."/>
            <person name="Ruiz A."/>
            <person name="Russo S."/>
            <person name="Salzberg S.L."/>
            <person name="Sanchez-Gracia A."/>
            <person name="Saranga D.J."/>
            <person name="Sato H."/>
            <person name="Schaeffer S.W."/>
            <person name="Schatz M.C."/>
            <person name="Schlenke T."/>
            <person name="Schwartz R."/>
            <person name="Segarra C."/>
            <person name="Singh R.S."/>
            <person name="Sirot L."/>
            <person name="Sirota M."/>
            <person name="Sisneros N.B."/>
            <person name="Smith C.D."/>
            <person name="Smith T.F."/>
            <person name="Spieth J."/>
            <person name="Stage D.E."/>
            <person name="Stark A."/>
            <person name="Stephan W."/>
            <person name="Strausberg R.L."/>
            <person name="Strempel S."/>
            <person name="Sturgill D."/>
            <person name="Sutton G."/>
            <person name="Sutton G.G."/>
            <person name="Tao W."/>
            <person name="Teichmann S."/>
            <person name="Tobari Y.N."/>
            <person name="Tomimura Y."/>
            <person name="Tsolas J.M."/>
            <person name="Valente V.L."/>
            <person name="Venter E."/>
            <person name="Venter J.C."/>
            <person name="Vicario S."/>
            <person name="Vieira F.G."/>
            <person name="Vilella A.J."/>
            <person name="Villasante A."/>
            <person name="Walenz B."/>
            <person name="Wang J."/>
            <person name="Wasserman M."/>
            <person name="Watts T."/>
            <person name="Wilson D."/>
            <person name="Wilson R.K."/>
            <person name="Wing R.A."/>
            <person name="Wolfner M.F."/>
            <person name="Wong A."/>
            <person name="Wong G.K."/>
            <person name="Wu C.I."/>
            <person name="Wu G."/>
            <person name="Yamamoto D."/>
            <person name="Yang H.P."/>
            <person name="Yang S.P."/>
            <person name="Yorke J.A."/>
            <person name="Yoshida K."/>
            <person name="Zdobnov E."/>
            <person name="Zhang P."/>
            <person name="Zhang Y."/>
            <person name="Zimin A.V."/>
            <person name="Baldwin J."/>
            <person name="Abdouelleil A."/>
            <person name="Abdulkadir J."/>
            <person name="Abebe A."/>
            <person name="Abera B."/>
            <person name="Abreu J."/>
            <person name="Acer S.C."/>
            <person name="Aftuck L."/>
            <person name="Alexander A."/>
            <person name="An P."/>
            <person name="Anderson E."/>
            <person name="Anderson S."/>
            <person name="Arachi H."/>
            <person name="Azer M."/>
            <person name="Bachantsang P."/>
            <person name="Barry A."/>
            <person name="Bayul T."/>
            <person name="Berlin A."/>
            <person name="Bessette D."/>
            <person name="Bloom T."/>
            <person name="Blye J."/>
            <person name="Boguslavskiy L."/>
            <person name="Bonnet C."/>
            <person name="Boukhgalter B."/>
            <person name="Bourzgui I."/>
            <person name="Brown A."/>
            <person name="Cahill P."/>
            <person name="Channer S."/>
            <person name="Cheshatsang Y."/>
            <person name="Chuda L."/>
            <person name="Citroen M."/>
            <person name="Collymore A."/>
            <person name="Cooke P."/>
            <person name="Costello M."/>
            <person name="D'Aco K."/>
            <person name="Daza R."/>
            <person name="De Haan G."/>
            <person name="DeGray S."/>
            <person name="DeMaso C."/>
            <person name="Dhargay N."/>
            <person name="Dooley K."/>
            <person name="Dooley E."/>
            <person name="Doricent M."/>
            <person name="Dorje P."/>
            <person name="Dorjee K."/>
            <person name="Dupes A."/>
            <person name="Elong R."/>
            <person name="Falk J."/>
            <person name="Farina A."/>
            <person name="Faro S."/>
            <person name="Ferguson D."/>
            <person name="Fisher S."/>
            <person name="Foley C.D."/>
            <person name="Franke A."/>
            <person name="Friedrich D."/>
            <person name="Gadbois L."/>
            <person name="Gearin G."/>
            <person name="Gearin C.R."/>
            <person name="Giannoukos G."/>
            <person name="Goode T."/>
            <person name="Graham J."/>
            <person name="Grandbois E."/>
            <person name="Grewal S."/>
            <person name="Gyaltsen K."/>
            <person name="Hafez N."/>
            <person name="Hagos B."/>
            <person name="Hall J."/>
            <person name="Henson C."/>
            <person name="Hollinger A."/>
            <person name="Honan T."/>
            <person name="Huard M.D."/>
            <person name="Hughes L."/>
            <person name="Hurhula B."/>
            <person name="Husby M.E."/>
            <person name="Kamat A."/>
            <person name="Kanga B."/>
            <person name="Kashin S."/>
            <person name="Khazanovich D."/>
            <person name="Kisner P."/>
            <person name="Lance K."/>
            <person name="Lara M."/>
            <person name="Lee W."/>
            <person name="Lennon N."/>
            <person name="Letendre F."/>
            <person name="LeVine R."/>
            <person name="Lipovsky A."/>
            <person name="Liu X."/>
            <person name="Liu J."/>
            <person name="Liu S."/>
            <person name="Lokyitsang T."/>
            <person name="Lokyitsang Y."/>
            <person name="Lubonja R."/>
            <person name="Lui A."/>
            <person name="MacDonald P."/>
            <person name="Magnisalis V."/>
            <person name="Maru K."/>
            <person name="Matthews C."/>
            <person name="McCusker W."/>
            <person name="McDonough S."/>
            <person name="Mehta T."/>
            <person name="Meldrim J."/>
            <person name="Meneus L."/>
            <person name="Mihai O."/>
            <person name="Mihalev A."/>
            <person name="Mihova T."/>
            <person name="Mittelman R."/>
            <person name="Mlenga V."/>
            <person name="Montmayeur A."/>
            <person name="Mulrain L."/>
            <person name="Navidi A."/>
            <person name="Naylor J."/>
            <person name="Negash T."/>
            <person name="Nguyen T."/>
            <person name="Nguyen N."/>
            <person name="Nicol R."/>
            <person name="Norbu C."/>
            <person name="Norbu N."/>
            <person name="Novod N."/>
            <person name="O'Neill B."/>
            <person name="Osman S."/>
            <person name="Markiewicz E."/>
            <person name="Oyono O.L."/>
            <person name="Patti C."/>
            <person name="Phunkhang P."/>
            <person name="Pierre F."/>
            <person name="Priest M."/>
            <person name="Raghuraman S."/>
            <person name="Rege F."/>
            <person name="Reyes R."/>
            <person name="Rise C."/>
            <person name="Rogov P."/>
            <person name="Ross K."/>
            <person name="Ryan E."/>
            <person name="Settipalli S."/>
            <person name="Shea T."/>
            <person name="Sherpa N."/>
            <person name="Shi L."/>
            <person name="Shih D."/>
            <person name="Sparrow T."/>
            <person name="Spaulding J."/>
            <person name="Stalker J."/>
            <person name="Stange-Thomann N."/>
            <person name="Stavropoulos S."/>
            <person name="Stone C."/>
            <person name="Strader C."/>
            <person name="Tesfaye S."/>
            <person name="Thomson T."/>
            <person name="Thoulutsang Y."/>
            <person name="Thoulutsang D."/>
            <person name="Topham K."/>
            <person name="Topping I."/>
            <person name="Tsamla T."/>
            <person name="Vassiliev H."/>
            <person name="Vo A."/>
            <person name="Wangchuk T."/>
            <person name="Wangdi T."/>
            <person name="Weiand M."/>
            <person name="Wilkinson J."/>
            <person name="Wilson A."/>
            <person name="Yadav S."/>
            <person name="Young G."/>
            <person name="Yu Q."/>
            <person name="Zembek L."/>
            <person name="Zhong D."/>
            <person name="Zimmer A."/>
            <person name="Zwirko Z."/>
            <person name="Jaffe D.B."/>
            <person name="Alvarez P."/>
            <person name="Brockman W."/>
            <person name="Butler J."/>
            <person name="Chin C."/>
            <person name="Gnerre S."/>
            <person name="Grabherr M."/>
            <person name="Kleber M."/>
            <person name="Mauceli E."/>
            <person name="MacCallum I."/>
        </authorList>
    </citation>
    <scope>NUCLEOTIDE SEQUENCE [LARGE SCALE GENOMIC DNA]</scope>
    <source>
        <strain evidence="2">white501</strain>
    </source>
</reference>
<dbReference type="AlphaFoldDB" id="B4NUY4"/>
<accession>B4NUY4</accession>
<dbReference type="EMBL" id="CH984668">
    <property type="protein sequence ID" value="EDX16043.1"/>
    <property type="molecule type" value="Genomic_DNA"/>
</dbReference>
<organism evidence="1 2">
    <name type="scientific">Drosophila simulans</name>
    <name type="common">Fruit fly</name>
    <dbReference type="NCBI Taxonomy" id="7240"/>
    <lineage>
        <taxon>Eukaryota</taxon>
        <taxon>Metazoa</taxon>
        <taxon>Ecdysozoa</taxon>
        <taxon>Arthropoda</taxon>
        <taxon>Hexapoda</taxon>
        <taxon>Insecta</taxon>
        <taxon>Pterygota</taxon>
        <taxon>Neoptera</taxon>
        <taxon>Endopterygota</taxon>
        <taxon>Diptera</taxon>
        <taxon>Brachycera</taxon>
        <taxon>Muscomorpha</taxon>
        <taxon>Ephydroidea</taxon>
        <taxon>Drosophilidae</taxon>
        <taxon>Drosophila</taxon>
        <taxon>Sophophora</taxon>
    </lineage>
</organism>
<keyword evidence="2" id="KW-1185">Reference proteome</keyword>
<evidence type="ECO:0000313" key="2">
    <source>
        <dbReference type="Proteomes" id="UP000000304"/>
    </source>
</evidence>
<dbReference type="HOGENOM" id="CLU_2592347_0_0_1"/>
<gene>
    <name evidence="1" type="primary">Dsim\GD24440</name>
    <name evidence="1" type="ORF">Dsim_GD24440</name>
</gene>
<evidence type="ECO:0000313" key="1">
    <source>
        <dbReference type="EMBL" id="EDX16043.1"/>
    </source>
</evidence>
<sequence length="80" mass="9120">MKIKIAVKGSATYIVWAVCNSTQGTLLQYQYAVFWVMGIKVFKVKQGLVVFCGLTFKYHTHHAASVLRYSWRPRAASLHN</sequence>
<dbReference type="Proteomes" id="UP000000304">
    <property type="component" value="Unassembled WGS sequence"/>
</dbReference>